<keyword evidence="1" id="KW-0732">Signal</keyword>
<organism evidence="3 4">
    <name type="scientific">Sulfidibacter corallicola</name>
    <dbReference type="NCBI Taxonomy" id="2818388"/>
    <lineage>
        <taxon>Bacteria</taxon>
        <taxon>Pseudomonadati</taxon>
        <taxon>Acidobacteriota</taxon>
        <taxon>Holophagae</taxon>
        <taxon>Acanthopleuribacterales</taxon>
        <taxon>Acanthopleuribacteraceae</taxon>
        <taxon>Sulfidibacter</taxon>
    </lineage>
</organism>
<dbReference type="EMBL" id="CP071793">
    <property type="protein sequence ID" value="QTD54016.1"/>
    <property type="molecule type" value="Genomic_DNA"/>
</dbReference>
<evidence type="ECO:0000313" key="4">
    <source>
        <dbReference type="Proteomes" id="UP000663929"/>
    </source>
</evidence>
<dbReference type="InterPro" id="IPR002818">
    <property type="entry name" value="DJ-1/PfpI"/>
</dbReference>
<evidence type="ECO:0000259" key="2">
    <source>
        <dbReference type="Pfam" id="PF01965"/>
    </source>
</evidence>
<feature type="signal peptide" evidence="1">
    <location>
        <begin position="1"/>
        <end position="26"/>
    </location>
</feature>
<dbReference type="KEGG" id="scor:J3U87_16340"/>
<feature type="domain" description="DJ-1/PfpI" evidence="2">
    <location>
        <begin position="37"/>
        <end position="197"/>
    </location>
</feature>
<feature type="chain" id="PRO_5035296931" evidence="1">
    <location>
        <begin position="27"/>
        <end position="245"/>
    </location>
</feature>
<dbReference type="Gene3D" id="3.40.50.880">
    <property type="match status" value="1"/>
</dbReference>
<gene>
    <name evidence="3" type="ORF">J3U87_16340</name>
</gene>
<sequence length="245" mass="26957">MTTRKSIGTALLLCLLGLGAAMPLPAGEKSTKGKTMTAVFVVVDGVYNTELTAPYDILQHTVYHSPAHYFRCVLVSPDGKPVTSAEGMRIEVDYSFANCPTPDVLIIPSTEHSMSRDLEDGPYMRWVRKQVPMAKVVMTLCDGAFPLAHTGVLKGMHATTYPGDQAKFAESYPDITVHREVWFVHHDKYITSVGGAKSFEPALYLAHRWFGEKAARGLARGLVIDWDLTKIPHKSFGTLPAKPKP</sequence>
<evidence type="ECO:0000256" key="1">
    <source>
        <dbReference type="SAM" id="SignalP"/>
    </source>
</evidence>
<dbReference type="PANTHER" id="PTHR43130">
    <property type="entry name" value="ARAC-FAMILY TRANSCRIPTIONAL REGULATOR"/>
    <property type="match status" value="1"/>
</dbReference>
<reference evidence="3" key="1">
    <citation type="submission" date="2021-03" db="EMBL/GenBank/DDBJ databases">
        <title>Acanthopleuribacteraceae sp. M133.</title>
        <authorList>
            <person name="Wang G."/>
        </authorList>
    </citation>
    <scope>NUCLEOTIDE SEQUENCE</scope>
    <source>
        <strain evidence="3">M133</strain>
    </source>
</reference>
<name>A0A8A4TVN2_SULCO</name>
<accession>A0A8A4TVN2</accession>
<evidence type="ECO:0000313" key="3">
    <source>
        <dbReference type="EMBL" id="QTD54016.1"/>
    </source>
</evidence>
<dbReference type="AlphaFoldDB" id="A0A8A4TVN2"/>
<dbReference type="Proteomes" id="UP000663929">
    <property type="component" value="Chromosome"/>
</dbReference>
<protein>
    <submittedName>
        <fullName evidence="3">DJ-1/PfpI family protein</fullName>
    </submittedName>
</protein>
<dbReference type="PANTHER" id="PTHR43130:SF3">
    <property type="entry name" value="HTH-TYPE TRANSCRIPTIONAL REGULATOR RV1931C"/>
    <property type="match status" value="1"/>
</dbReference>
<proteinExistence type="predicted"/>
<dbReference type="RefSeq" id="WP_237384115.1">
    <property type="nucleotide sequence ID" value="NZ_CP071793.1"/>
</dbReference>
<dbReference type="SUPFAM" id="SSF52317">
    <property type="entry name" value="Class I glutamine amidotransferase-like"/>
    <property type="match status" value="1"/>
</dbReference>
<dbReference type="InterPro" id="IPR052158">
    <property type="entry name" value="INH-QAR"/>
</dbReference>
<dbReference type="InterPro" id="IPR029062">
    <property type="entry name" value="Class_I_gatase-like"/>
</dbReference>
<dbReference type="Pfam" id="PF01965">
    <property type="entry name" value="DJ-1_PfpI"/>
    <property type="match status" value="1"/>
</dbReference>
<keyword evidence="4" id="KW-1185">Reference proteome</keyword>